<dbReference type="PROSITE" id="PS50943">
    <property type="entry name" value="HTH_CROC1"/>
    <property type="match status" value="1"/>
</dbReference>
<dbReference type="Proteomes" id="UP000006094">
    <property type="component" value="Chromosome"/>
</dbReference>
<sequence>MLGKRLRKLRDEAGLTQKQLSKVLGITDRAVGYYETEKRTPPPDILEKLGDFFDVSVDYILGRTNVRFIIKEESDAINYYSRNSIESENHNYENCNKDTKYKENNVDNNINGSLIKDIEGLSNDSKRELEKYIKLLKLRDQIEKHGN</sequence>
<dbReference type="SUPFAM" id="SSF47413">
    <property type="entry name" value="lambda repressor-like DNA-binding domains"/>
    <property type="match status" value="1"/>
</dbReference>
<reference evidence="3 4" key="1">
    <citation type="journal article" date="2012" name="PLoS ONE">
        <title>The purine-utilizing bacterium Clostridium acidurici 9a: a genome-guided metabolic reconsideration.</title>
        <authorList>
            <person name="Hartwich K."/>
            <person name="Poehlein A."/>
            <person name="Daniel R."/>
        </authorList>
    </citation>
    <scope>NUCLEOTIDE SEQUENCE [LARGE SCALE GENOMIC DNA]</scope>
    <source>
        <strain evidence="4">ATCC 7906 / DSM 604 / BCRC 14475 / CIP 104303 / KCTC 5404 / NCIMB 10678 / 9a</strain>
    </source>
</reference>
<evidence type="ECO:0000313" key="3">
    <source>
        <dbReference type="EMBL" id="AFS78042.1"/>
    </source>
</evidence>
<dbReference type="KEGG" id="cad:Curi_c10280"/>
<organism evidence="3 4">
    <name type="scientific">Gottschalkia acidurici (strain ATCC 7906 / DSM 604 / BCRC 14475 / CIP 104303 / KCTC 5404 / NCIMB 10678 / 9a)</name>
    <name type="common">Clostridium acidurici</name>
    <dbReference type="NCBI Taxonomy" id="1128398"/>
    <lineage>
        <taxon>Bacteria</taxon>
        <taxon>Bacillati</taxon>
        <taxon>Bacillota</taxon>
        <taxon>Tissierellia</taxon>
        <taxon>Tissierellales</taxon>
        <taxon>Gottschalkiaceae</taxon>
        <taxon>Gottschalkia</taxon>
    </lineage>
</organism>
<dbReference type="InterPro" id="IPR010982">
    <property type="entry name" value="Lambda_DNA-bd_dom_sf"/>
</dbReference>
<evidence type="ECO:0000259" key="2">
    <source>
        <dbReference type="PROSITE" id="PS50943"/>
    </source>
</evidence>
<accession>K0AZ26</accession>
<protein>
    <submittedName>
        <fullName evidence="3">HTH-type transcriptional regulator, XRE family</fullName>
    </submittedName>
</protein>
<dbReference type="AlphaFoldDB" id="K0AZ26"/>
<evidence type="ECO:0000256" key="1">
    <source>
        <dbReference type="ARBA" id="ARBA00023125"/>
    </source>
</evidence>
<dbReference type="Pfam" id="PF01381">
    <property type="entry name" value="HTH_3"/>
    <property type="match status" value="1"/>
</dbReference>
<dbReference type="PANTHER" id="PTHR46558">
    <property type="entry name" value="TRACRIPTIONAL REGULATORY PROTEIN-RELATED-RELATED"/>
    <property type="match status" value="1"/>
</dbReference>
<dbReference type="HOGENOM" id="CLU_066192_4_4_9"/>
<dbReference type="RefSeq" id="WP_014967179.1">
    <property type="nucleotide sequence ID" value="NC_018664.1"/>
</dbReference>
<dbReference type="OrthoDB" id="1634626at2"/>
<evidence type="ECO:0000313" key="4">
    <source>
        <dbReference type="Proteomes" id="UP000006094"/>
    </source>
</evidence>
<dbReference type="STRING" id="1128398.Curi_c10280"/>
<dbReference type="SMART" id="SM00530">
    <property type="entry name" value="HTH_XRE"/>
    <property type="match status" value="1"/>
</dbReference>
<gene>
    <name evidence="3" type="ordered locus">Curi_c10280</name>
</gene>
<dbReference type="CDD" id="cd00093">
    <property type="entry name" value="HTH_XRE"/>
    <property type="match status" value="1"/>
</dbReference>
<feature type="domain" description="HTH cro/C1-type" evidence="2">
    <location>
        <begin position="6"/>
        <end position="60"/>
    </location>
</feature>
<keyword evidence="1" id="KW-0238">DNA-binding</keyword>
<dbReference type="InterPro" id="IPR001387">
    <property type="entry name" value="Cro/C1-type_HTH"/>
</dbReference>
<dbReference type="PANTHER" id="PTHR46558:SF11">
    <property type="entry name" value="HTH-TYPE TRANSCRIPTIONAL REGULATOR XRE"/>
    <property type="match status" value="1"/>
</dbReference>
<dbReference type="eggNOG" id="COG1396">
    <property type="taxonomic scope" value="Bacteria"/>
</dbReference>
<dbReference type="GO" id="GO:0003677">
    <property type="term" value="F:DNA binding"/>
    <property type="evidence" value="ECO:0007669"/>
    <property type="project" value="UniProtKB-KW"/>
</dbReference>
<name>K0AZ26_GOTA9</name>
<dbReference type="EMBL" id="CP003326">
    <property type="protein sequence ID" value="AFS78042.1"/>
    <property type="molecule type" value="Genomic_DNA"/>
</dbReference>
<proteinExistence type="predicted"/>
<keyword evidence="4" id="KW-1185">Reference proteome</keyword>
<dbReference type="Gene3D" id="1.10.260.40">
    <property type="entry name" value="lambda repressor-like DNA-binding domains"/>
    <property type="match status" value="1"/>
</dbReference>